<evidence type="ECO:0008006" key="3">
    <source>
        <dbReference type="Google" id="ProtNLM"/>
    </source>
</evidence>
<reference evidence="1 2" key="1">
    <citation type="submission" date="2017-11" db="EMBL/GenBank/DDBJ databases">
        <title>De-novo sequencing of pomegranate (Punica granatum L.) genome.</title>
        <authorList>
            <person name="Akparov Z."/>
            <person name="Amiraslanov A."/>
            <person name="Hajiyeva S."/>
            <person name="Abbasov M."/>
            <person name="Kaur K."/>
            <person name="Hamwieh A."/>
            <person name="Solovyev V."/>
            <person name="Salamov A."/>
            <person name="Braich B."/>
            <person name="Kosarev P."/>
            <person name="Mahmoud A."/>
            <person name="Hajiyev E."/>
            <person name="Babayeva S."/>
            <person name="Izzatullayeva V."/>
            <person name="Mammadov A."/>
            <person name="Mammadov A."/>
            <person name="Sharifova S."/>
            <person name="Ojaghi J."/>
            <person name="Eynullazada K."/>
            <person name="Bayramov B."/>
            <person name="Abdulazimova A."/>
            <person name="Shahmuradov I."/>
        </authorList>
    </citation>
    <scope>NUCLEOTIDE SEQUENCE [LARGE SCALE GENOMIC DNA]</scope>
    <source>
        <strain evidence="2">cv. AG2017</strain>
        <tissue evidence="1">Leaf</tissue>
    </source>
</reference>
<name>A0A2I0J0C3_PUNGR</name>
<dbReference type="EMBL" id="PGOL01002217">
    <property type="protein sequence ID" value="PKI49672.1"/>
    <property type="molecule type" value="Genomic_DNA"/>
</dbReference>
<evidence type="ECO:0000313" key="2">
    <source>
        <dbReference type="Proteomes" id="UP000233551"/>
    </source>
</evidence>
<proteinExistence type="predicted"/>
<keyword evidence="2" id="KW-1185">Reference proteome</keyword>
<dbReference type="AlphaFoldDB" id="A0A2I0J0C3"/>
<gene>
    <name evidence="1" type="ORF">CRG98_029917</name>
</gene>
<dbReference type="Proteomes" id="UP000233551">
    <property type="component" value="Unassembled WGS sequence"/>
</dbReference>
<organism evidence="1 2">
    <name type="scientific">Punica granatum</name>
    <name type="common">Pomegranate</name>
    <dbReference type="NCBI Taxonomy" id="22663"/>
    <lineage>
        <taxon>Eukaryota</taxon>
        <taxon>Viridiplantae</taxon>
        <taxon>Streptophyta</taxon>
        <taxon>Embryophyta</taxon>
        <taxon>Tracheophyta</taxon>
        <taxon>Spermatophyta</taxon>
        <taxon>Magnoliopsida</taxon>
        <taxon>eudicotyledons</taxon>
        <taxon>Gunneridae</taxon>
        <taxon>Pentapetalae</taxon>
        <taxon>rosids</taxon>
        <taxon>malvids</taxon>
        <taxon>Myrtales</taxon>
        <taxon>Lythraceae</taxon>
        <taxon>Punica</taxon>
    </lineage>
</organism>
<accession>A0A2I0J0C3</accession>
<evidence type="ECO:0000313" key="1">
    <source>
        <dbReference type="EMBL" id="PKI49672.1"/>
    </source>
</evidence>
<sequence>MAFVMVTSSNDEWFAYLQVLLAKLDIRIYFAWCRLDQNIRSWLFSTLSESLLEEVHDLGTAQQVWDGLHNQFGDRSRVMYRDIKVELTWLKLEDQGVEKFLHILEDEEEAVDSNTLAIVVENLIEGVAKVAVDFTELVLVGDMPHNKFLGKLLCPWQLRLWLHIWWTWRLCGNCLWSWTTKPTLTFGKALR</sequence>
<protein>
    <recommendedName>
        <fullName evidence="3">Retrotransposon gag domain-containing protein</fullName>
    </recommendedName>
</protein>
<comment type="caution">
    <text evidence="1">The sequence shown here is derived from an EMBL/GenBank/DDBJ whole genome shotgun (WGS) entry which is preliminary data.</text>
</comment>